<name>A0A3S3PHV7_9SPHI</name>
<dbReference type="Proteomes" id="UP000284120">
    <property type="component" value="Unassembled WGS sequence"/>
</dbReference>
<dbReference type="InterPro" id="IPR026341">
    <property type="entry name" value="T9SS_type_B"/>
</dbReference>
<feature type="chain" id="PRO_5018612484" evidence="1">
    <location>
        <begin position="22"/>
        <end position="429"/>
    </location>
</feature>
<evidence type="ECO:0000313" key="3">
    <source>
        <dbReference type="Proteomes" id="UP000284120"/>
    </source>
</evidence>
<sequence length="429" mass="46726">MKNTFNLLLFCLYIGISDAKAQNGNGSTTVDNSYVNITAGTTVSRYTEGVYFGPQANWQIDGTLEIYSKNIWIAPGASFSGSGKIVIYNPGDNPFYTSMAGGATYIDGNNGNFIDLIIENRNQQNLTLGDVDDPGYGTANPTGELAAQLNIGGTLDLAVNSANIMLNGNNLAFNKQGKIANATRNSMVITSNSIKGHVIKDFDAGASFQFPVGILAGDYTPATVTALAAGKIDVCVLDYFATNEPIKNPAQGMDRVWHIYGTAANKIKLSLQHNNSTNGALYNDASASIARYQEKDQWLGLRSTNPALGLHTVVDLPLNTDPLANGNYFTKFSASNTTLFVPNLFTPNGDGVNDAFEIRGLELFSENELTIFNRWENEIFRAKNYKNTWTGEGLNEGTYFFILKVKETQGSDWKVFKGYITLVKSFNKQ</sequence>
<dbReference type="RefSeq" id="WP_113647193.1">
    <property type="nucleotide sequence ID" value="NZ_QMHN01000002.1"/>
</dbReference>
<keyword evidence="1" id="KW-0732">Signal</keyword>
<dbReference type="OrthoDB" id="1489185at2"/>
<reference evidence="2 3" key="1">
    <citation type="submission" date="2018-06" db="EMBL/GenBank/DDBJ databases">
        <title>Pedobacter endophyticus sp. nov., an endophytic bacterium isolated from a leaf of Triticum aestivum.</title>
        <authorList>
            <person name="Zhang L."/>
        </authorList>
    </citation>
    <scope>NUCLEOTIDE SEQUENCE [LARGE SCALE GENOMIC DNA]</scope>
    <source>
        <strain evidence="2 3">CM134L-2</strain>
    </source>
</reference>
<feature type="signal peptide" evidence="1">
    <location>
        <begin position="1"/>
        <end position="21"/>
    </location>
</feature>
<organism evidence="2 3">
    <name type="scientific">Pedobacter chitinilyticus</name>
    <dbReference type="NCBI Taxonomy" id="2233776"/>
    <lineage>
        <taxon>Bacteria</taxon>
        <taxon>Pseudomonadati</taxon>
        <taxon>Bacteroidota</taxon>
        <taxon>Sphingobacteriia</taxon>
        <taxon>Sphingobacteriales</taxon>
        <taxon>Sphingobacteriaceae</taxon>
        <taxon>Pedobacter</taxon>
    </lineage>
</organism>
<dbReference type="EMBL" id="SAYW01000002">
    <property type="protein sequence ID" value="RWU08681.1"/>
    <property type="molecule type" value="Genomic_DNA"/>
</dbReference>
<keyword evidence="3" id="KW-1185">Reference proteome</keyword>
<accession>A0A3S3PHV7</accession>
<dbReference type="NCBIfam" id="TIGR04131">
    <property type="entry name" value="Bac_Flav_CTERM"/>
    <property type="match status" value="1"/>
</dbReference>
<dbReference type="AlphaFoldDB" id="A0A3S3PHV7"/>
<proteinExistence type="predicted"/>
<evidence type="ECO:0000256" key="1">
    <source>
        <dbReference type="SAM" id="SignalP"/>
    </source>
</evidence>
<gene>
    <name evidence="2" type="ORF">DPV69_09960</name>
</gene>
<comment type="caution">
    <text evidence="2">The sequence shown here is derived from an EMBL/GenBank/DDBJ whole genome shotgun (WGS) entry which is preliminary data.</text>
</comment>
<evidence type="ECO:0000313" key="2">
    <source>
        <dbReference type="EMBL" id="RWU08681.1"/>
    </source>
</evidence>
<dbReference type="Pfam" id="PF13585">
    <property type="entry name" value="CHU_C"/>
    <property type="match status" value="1"/>
</dbReference>
<protein>
    <submittedName>
        <fullName evidence="2">Gliding motility-associated C-terminal domain-containing protein</fullName>
    </submittedName>
</protein>